<dbReference type="Pfam" id="PF03466">
    <property type="entry name" value="LysR_substrate"/>
    <property type="match status" value="1"/>
</dbReference>
<dbReference type="Gene3D" id="1.10.10.10">
    <property type="entry name" value="Winged helix-like DNA-binding domain superfamily/Winged helix DNA-binding domain"/>
    <property type="match status" value="1"/>
</dbReference>
<dbReference type="PROSITE" id="PS50931">
    <property type="entry name" value="HTH_LYSR"/>
    <property type="match status" value="1"/>
</dbReference>
<organism evidence="6">
    <name type="scientific">Enterocloster bolteae</name>
    <dbReference type="NCBI Taxonomy" id="208479"/>
    <lineage>
        <taxon>Bacteria</taxon>
        <taxon>Bacillati</taxon>
        <taxon>Bacillota</taxon>
        <taxon>Clostridia</taxon>
        <taxon>Lachnospirales</taxon>
        <taxon>Lachnospiraceae</taxon>
        <taxon>Enterocloster</taxon>
    </lineage>
</organism>
<dbReference type="AlphaFoldDB" id="A0A6N2V329"/>
<dbReference type="InterPro" id="IPR005119">
    <property type="entry name" value="LysR_subst-bd"/>
</dbReference>
<dbReference type="SUPFAM" id="SSF53850">
    <property type="entry name" value="Periplasmic binding protein-like II"/>
    <property type="match status" value="1"/>
</dbReference>
<evidence type="ECO:0000256" key="2">
    <source>
        <dbReference type="ARBA" id="ARBA00023015"/>
    </source>
</evidence>
<evidence type="ECO:0000313" key="6">
    <source>
        <dbReference type="EMBL" id="VYT24824.1"/>
    </source>
</evidence>
<dbReference type="Gene3D" id="3.40.190.290">
    <property type="match status" value="1"/>
</dbReference>
<dbReference type="RefSeq" id="WP_002576875.1">
    <property type="nucleotide sequence ID" value="NZ_BAABZS010000001.1"/>
</dbReference>
<dbReference type="GO" id="GO:0003677">
    <property type="term" value="F:DNA binding"/>
    <property type="evidence" value="ECO:0007669"/>
    <property type="project" value="UniProtKB-KW"/>
</dbReference>
<keyword evidence="2" id="KW-0805">Transcription regulation</keyword>
<sequence length="289" mass="33418">MNTRQLEYILAIAEEKNILRASEKLFISQSTLSQTLINLEKELGTPLFIRNQRELAITEAGQYYIEAARDIMHIKEQAYDRIRSISVTSKERYRVGISSQEGMERFLTASGLFQKKYPGVELYATDESTKNLLKKLNMGQLALIITSLDSLQKITLPYKVLNREEILLLVPRTLPYKIWGESRRLKWELLKNEHFILSKQNSTMRSITDHIFKQLGFNPDIVCELDNTSATIHMVAEGTGLAFLPSGLKVENEQIRYVSLTPKVYRYQVVIYQEEMSQNPKMTDFIDLL</sequence>
<dbReference type="InterPro" id="IPR000847">
    <property type="entry name" value="LysR_HTH_N"/>
</dbReference>
<protein>
    <submittedName>
        <fullName evidence="6">HTH-type transcriptional regulator GltC</fullName>
    </submittedName>
</protein>
<gene>
    <name evidence="6" type="primary">gltC_2</name>
    <name evidence="6" type="ORF">CBLFYP116_02530</name>
</gene>
<dbReference type="SUPFAM" id="SSF46785">
    <property type="entry name" value="Winged helix' DNA-binding domain"/>
    <property type="match status" value="1"/>
</dbReference>
<dbReference type="GO" id="GO:0003700">
    <property type="term" value="F:DNA-binding transcription factor activity"/>
    <property type="evidence" value="ECO:0007669"/>
    <property type="project" value="InterPro"/>
</dbReference>
<keyword evidence="4" id="KW-0804">Transcription</keyword>
<dbReference type="PRINTS" id="PR00039">
    <property type="entry name" value="HTHLYSR"/>
</dbReference>
<name>A0A6N2V329_9FIRM</name>
<accession>A0A6N2V329</accession>
<dbReference type="InterPro" id="IPR036390">
    <property type="entry name" value="WH_DNA-bd_sf"/>
</dbReference>
<evidence type="ECO:0000256" key="4">
    <source>
        <dbReference type="ARBA" id="ARBA00023163"/>
    </source>
</evidence>
<feature type="domain" description="HTH lysR-type" evidence="5">
    <location>
        <begin position="1"/>
        <end position="58"/>
    </location>
</feature>
<dbReference type="InterPro" id="IPR036388">
    <property type="entry name" value="WH-like_DNA-bd_sf"/>
</dbReference>
<proteinExistence type="inferred from homology"/>
<dbReference type="PANTHER" id="PTHR30346:SF28">
    <property type="entry name" value="HTH-TYPE TRANSCRIPTIONAL REGULATOR CYNR"/>
    <property type="match status" value="1"/>
</dbReference>
<reference evidence="6" key="1">
    <citation type="submission" date="2019-11" db="EMBL/GenBank/DDBJ databases">
        <authorList>
            <person name="Feng L."/>
        </authorList>
    </citation>
    <scope>NUCLEOTIDE SEQUENCE</scope>
    <source>
        <strain evidence="6">CbolteaeLFYP116</strain>
    </source>
</reference>
<evidence type="ECO:0000256" key="1">
    <source>
        <dbReference type="ARBA" id="ARBA00009437"/>
    </source>
</evidence>
<evidence type="ECO:0000259" key="5">
    <source>
        <dbReference type="PROSITE" id="PS50931"/>
    </source>
</evidence>
<comment type="similarity">
    <text evidence="1">Belongs to the LysR transcriptional regulatory family.</text>
</comment>
<evidence type="ECO:0000256" key="3">
    <source>
        <dbReference type="ARBA" id="ARBA00023125"/>
    </source>
</evidence>
<dbReference type="FunFam" id="1.10.10.10:FF:000001">
    <property type="entry name" value="LysR family transcriptional regulator"/>
    <property type="match status" value="1"/>
</dbReference>
<dbReference type="GO" id="GO:0032993">
    <property type="term" value="C:protein-DNA complex"/>
    <property type="evidence" value="ECO:0007669"/>
    <property type="project" value="TreeGrafter"/>
</dbReference>
<dbReference type="PANTHER" id="PTHR30346">
    <property type="entry name" value="TRANSCRIPTIONAL DUAL REGULATOR HCAR-RELATED"/>
    <property type="match status" value="1"/>
</dbReference>
<keyword evidence="3" id="KW-0238">DNA-binding</keyword>
<dbReference type="EMBL" id="CACRTF010000011">
    <property type="protein sequence ID" value="VYT24824.1"/>
    <property type="molecule type" value="Genomic_DNA"/>
</dbReference>
<dbReference type="CDD" id="cd05466">
    <property type="entry name" value="PBP2_LTTR_substrate"/>
    <property type="match status" value="1"/>
</dbReference>
<dbReference type="Pfam" id="PF00126">
    <property type="entry name" value="HTH_1"/>
    <property type="match status" value="1"/>
</dbReference>